<dbReference type="Proteomes" id="UP000036987">
    <property type="component" value="Unassembled WGS sequence"/>
</dbReference>
<dbReference type="OMA" id="KRVTFQN"/>
<dbReference type="PANTHER" id="PTHR45743">
    <property type="entry name" value="POTASSIUM CHANNEL AKT1"/>
    <property type="match status" value="1"/>
</dbReference>
<dbReference type="SUPFAM" id="SSF81324">
    <property type="entry name" value="Voltage-gated potassium channels"/>
    <property type="match status" value="1"/>
</dbReference>
<keyword evidence="9 14" id="KW-1133">Transmembrane helix</keyword>
<evidence type="ECO:0000256" key="12">
    <source>
        <dbReference type="ARBA" id="ARBA00023303"/>
    </source>
</evidence>
<dbReference type="InterPro" id="IPR018490">
    <property type="entry name" value="cNMP-bd_dom_sf"/>
</dbReference>
<comment type="subcellular location">
    <subcellularLocation>
        <location evidence="1 14">Membrane</location>
        <topology evidence="1 14">Multi-pass membrane protein</topology>
    </subcellularLocation>
</comment>
<dbReference type="CDD" id="cd00038">
    <property type="entry name" value="CAP_ED"/>
    <property type="match status" value="1"/>
</dbReference>
<keyword evidence="4 14" id="KW-0633">Potassium transport</keyword>
<evidence type="ECO:0000256" key="8">
    <source>
        <dbReference type="ARBA" id="ARBA00022958"/>
    </source>
</evidence>
<dbReference type="FunFam" id="2.60.120.10:FF:000074">
    <property type="entry name" value="Potassium channel KAT2"/>
    <property type="match status" value="1"/>
</dbReference>
<comment type="subunit">
    <text evidence="14">The potassium channel is composed of a homo- or heterotetrameric complex of pore-forming subunits.</text>
</comment>
<evidence type="ECO:0000256" key="7">
    <source>
        <dbReference type="ARBA" id="ARBA00022882"/>
    </source>
</evidence>
<dbReference type="PROSITE" id="PS51490">
    <property type="entry name" value="KHA"/>
    <property type="match status" value="1"/>
</dbReference>
<evidence type="ECO:0000256" key="6">
    <source>
        <dbReference type="ARBA" id="ARBA00022826"/>
    </source>
</evidence>
<evidence type="ECO:0000256" key="4">
    <source>
        <dbReference type="ARBA" id="ARBA00022538"/>
    </source>
</evidence>
<keyword evidence="12 14" id="KW-0407">Ion channel</keyword>
<dbReference type="GO" id="GO:0034702">
    <property type="term" value="C:monoatomic ion channel complex"/>
    <property type="evidence" value="ECO:0007669"/>
    <property type="project" value="UniProtKB-KW"/>
</dbReference>
<evidence type="ECO:0000256" key="5">
    <source>
        <dbReference type="ARBA" id="ARBA00022692"/>
    </source>
</evidence>
<comment type="function">
    <text evidence="14">Potassium channel.</text>
</comment>
<dbReference type="SUPFAM" id="SSF48403">
    <property type="entry name" value="Ankyrin repeat"/>
    <property type="match status" value="1"/>
</dbReference>
<organism evidence="18 19">
    <name type="scientific">Zostera marina</name>
    <name type="common">Eelgrass</name>
    <dbReference type="NCBI Taxonomy" id="29655"/>
    <lineage>
        <taxon>Eukaryota</taxon>
        <taxon>Viridiplantae</taxon>
        <taxon>Streptophyta</taxon>
        <taxon>Embryophyta</taxon>
        <taxon>Tracheophyta</taxon>
        <taxon>Spermatophyta</taxon>
        <taxon>Magnoliopsida</taxon>
        <taxon>Liliopsida</taxon>
        <taxon>Zosteraceae</taxon>
        <taxon>Zostera</taxon>
    </lineage>
</organism>
<evidence type="ECO:0000259" key="17">
    <source>
        <dbReference type="PROSITE" id="PS51490"/>
    </source>
</evidence>
<evidence type="ECO:0000256" key="15">
    <source>
        <dbReference type="SAM" id="MobiDB-lite"/>
    </source>
</evidence>
<dbReference type="InterPro" id="IPR021789">
    <property type="entry name" value="KHA_dom"/>
</dbReference>
<dbReference type="SMART" id="SM00248">
    <property type="entry name" value="ANK"/>
    <property type="match status" value="4"/>
</dbReference>
<dbReference type="PRINTS" id="PR01463">
    <property type="entry name" value="EAGCHANLFMLY"/>
</dbReference>
<feature type="transmembrane region" description="Helical" evidence="14">
    <location>
        <begin position="221"/>
        <end position="243"/>
    </location>
</feature>
<dbReference type="SUPFAM" id="SSF51206">
    <property type="entry name" value="cAMP-binding domain-like"/>
    <property type="match status" value="1"/>
</dbReference>
<feature type="transmembrane region" description="Helical" evidence="14">
    <location>
        <begin position="86"/>
        <end position="106"/>
    </location>
</feature>
<keyword evidence="11 14" id="KW-0472">Membrane</keyword>
<keyword evidence="8 14" id="KW-0630">Potassium</keyword>
<dbReference type="InterPro" id="IPR045319">
    <property type="entry name" value="KAT/AKT"/>
</dbReference>
<comment type="domain">
    <text evidence="14">The KHA domain (rich in hydrophobic and acidic residues) present in the C-terminal part is likely to be important for tetramerization.</text>
</comment>
<dbReference type="AlphaFoldDB" id="A0A0K9PTG0"/>
<comment type="caution">
    <text evidence="18">The sequence shown here is derived from an EMBL/GenBank/DDBJ whole genome shotgun (WGS) entry which is preliminary data.</text>
</comment>
<feature type="region of interest" description="Disordered" evidence="15">
    <location>
        <begin position="1"/>
        <end position="20"/>
    </location>
</feature>
<keyword evidence="7 14" id="KW-0851">Voltage-gated channel</keyword>
<feature type="repeat" description="ANK" evidence="13">
    <location>
        <begin position="578"/>
        <end position="610"/>
    </location>
</feature>
<evidence type="ECO:0000256" key="1">
    <source>
        <dbReference type="ARBA" id="ARBA00004141"/>
    </source>
</evidence>
<reference evidence="19" key="1">
    <citation type="journal article" date="2016" name="Nature">
        <title>The genome of the seagrass Zostera marina reveals angiosperm adaptation to the sea.</title>
        <authorList>
            <person name="Olsen J.L."/>
            <person name="Rouze P."/>
            <person name="Verhelst B."/>
            <person name="Lin Y.-C."/>
            <person name="Bayer T."/>
            <person name="Collen J."/>
            <person name="Dattolo E."/>
            <person name="De Paoli E."/>
            <person name="Dittami S."/>
            <person name="Maumus F."/>
            <person name="Michel G."/>
            <person name="Kersting A."/>
            <person name="Lauritano C."/>
            <person name="Lohaus R."/>
            <person name="Toepel M."/>
            <person name="Tonon T."/>
            <person name="Vanneste K."/>
            <person name="Amirebrahimi M."/>
            <person name="Brakel J."/>
            <person name="Bostroem C."/>
            <person name="Chovatia M."/>
            <person name="Grimwood J."/>
            <person name="Jenkins J.W."/>
            <person name="Jueterbock A."/>
            <person name="Mraz A."/>
            <person name="Stam W.T."/>
            <person name="Tice H."/>
            <person name="Bornberg-Bauer E."/>
            <person name="Green P.J."/>
            <person name="Pearson G.A."/>
            <person name="Procaccini G."/>
            <person name="Duarte C.M."/>
            <person name="Schmutz J."/>
            <person name="Reusch T.B.H."/>
            <person name="Van de Peer Y."/>
        </authorList>
    </citation>
    <scope>NUCLEOTIDE SEQUENCE [LARGE SCALE GENOMIC DNA]</scope>
    <source>
        <strain evidence="19">cv. Finnish</strain>
    </source>
</reference>
<feature type="compositionally biased region" description="Polar residues" evidence="15">
    <location>
        <begin position="764"/>
        <end position="776"/>
    </location>
</feature>
<keyword evidence="13" id="KW-0040">ANK repeat</keyword>
<dbReference type="Pfam" id="PF12796">
    <property type="entry name" value="Ank_2"/>
    <property type="match status" value="2"/>
</dbReference>
<dbReference type="SMART" id="SM00100">
    <property type="entry name" value="cNMP"/>
    <property type="match status" value="1"/>
</dbReference>
<dbReference type="InterPro" id="IPR003938">
    <property type="entry name" value="K_chnl_volt-dep_EAG/ELK/ERG"/>
</dbReference>
<dbReference type="Pfam" id="PF00027">
    <property type="entry name" value="cNMP_binding"/>
    <property type="match status" value="1"/>
</dbReference>
<comment type="domain">
    <text evidence="14">The segment S4 is probably the voltage-sensor and is characterized by a series of positively charged amino acids. The pore-forming region H5 is enclosed by the transmembrane segments S5 and S6 in the Shaker-type (1P/6TM) and contains the GYGD signature motif which seems to be involved in potassium selectivity.</text>
</comment>
<dbReference type="FunFam" id="1.10.287.70:FF:000123">
    <property type="entry name" value="Potassium channel KAT3"/>
    <property type="match status" value="1"/>
</dbReference>
<dbReference type="Gene3D" id="2.60.120.10">
    <property type="entry name" value="Jelly Rolls"/>
    <property type="match status" value="1"/>
</dbReference>
<keyword evidence="19" id="KW-1185">Reference proteome</keyword>
<dbReference type="PROSITE" id="PS50297">
    <property type="entry name" value="ANK_REP_REGION"/>
    <property type="match status" value="2"/>
</dbReference>
<protein>
    <recommendedName>
        <fullName evidence="14">Potassium channel</fullName>
    </recommendedName>
</protein>
<keyword evidence="6 14" id="KW-0631">Potassium channel</keyword>
<proteinExistence type="inferred from homology"/>
<dbReference type="Gene3D" id="1.25.40.20">
    <property type="entry name" value="Ankyrin repeat-containing domain"/>
    <property type="match status" value="1"/>
</dbReference>
<feature type="domain" description="Cyclic nucleotide-binding" evidence="16">
    <location>
        <begin position="399"/>
        <end position="501"/>
    </location>
</feature>
<keyword evidence="3 14" id="KW-0813">Transport</keyword>
<dbReference type="Gene3D" id="1.10.287.70">
    <property type="match status" value="1"/>
</dbReference>
<evidence type="ECO:0000256" key="14">
    <source>
        <dbReference type="RuleBase" id="RU369015"/>
    </source>
</evidence>
<name>A0A0K9PTG0_ZOSMR</name>
<dbReference type="EMBL" id="LFYR01000671">
    <property type="protein sequence ID" value="KMZ71532.1"/>
    <property type="molecule type" value="Genomic_DNA"/>
</dbReference>
<dbReference type="STRING" id="29655.A0A0K9PTG0"/>
<feature type="domain" description="KHA" evidence="17">
    <location>
        <begin position="819"/>
        <end position="899"/>
    </location>
</feature>
<evidence type="ECO:0000256" key="2">
    <source>
        <dbReference type="ARBA" id="ARBA00007929"/>
    </source>
</evidence>
<keyword evidence="10 14" id="KW-0406">Ion transport</keyword>
<dbReference type="GO" id="GO:0005249">
    <property type="term" value="F:voltage-gated potassium channel activity"/>
    <property type="evidence" value="ECO:0007669"/>
    <property type="project" value="UniProtKB-UniRule"/>
</dbReference>
<dbReference type="Pfam" id="PF11834">
    <property type="entry name" value="KHA"/>
    <property type="match status" value="1"/>
</dbReference>
<dbReference type="PROSITE" id="PS50088">
    <property type="entry name" value="ANK_REPEAT"/>
    <property type="match status" value="2"/>
</dbReference>
<sequence>MGEDDDDGGGDKNSNRKTNNVESCKMNGYGGFVCGAEMGGELSREDSHYSMSNAILPSLGARSSRRIKIKSYIIFPTNERYRAWETFLIVLVIYSAWVSLFEFGFLEKAIRGLAIADNVINGFFGIDIVLTFFVAYMDKITYIFIDDRKKIAWKYATSWLILDVASTIPSELYSKIMPNKLKTYAFFNMLRLWRLRRVSALFARLEKDRNLSYFWVRSSKLTFVTLFAVHAAGCFFYLLAARYPNPRNTWFSLTPTDDESSSLYSRYVTAMYWSITTLATVGYGDLHPVNTSEMVFCTLFMLFNLGLSAYLIGNMTNLVVHGTSRTREFRDTIQAASSFAQRNHLPTRLEDQMLAHLCLKFRTDLEGLQQQETIDSLPKAIRSSISHFLFYNLVNEVYLFRGVSNDLLFQLVSEMKAEYFPPKEDVILQNEAPTDFYILVTGAADLIEVKNGCEQIVREVTKGDLIGEIGVLCYRPQLFTVRTKRLCQLLRLNRTSFHSLIQANIGDGTIIMNNLLQYLKEQKDNRIMEGVLKETENMLAHGRMDLPLTLCFAASRNDDLLMHQLLKRGLDPNESEKNGRSALHIAASMGTENSVRLLLKHGANPNATDMEGSVPLWEAILGRHKGVMELLVENHADLSLGDVGLYACTAAEKNNMEIIEDIAMLGGDMTLPRKIDGSTAMHLAVSEGNAQLVSLLLEYGVSPDVKDGNGWTPKTLADQQGHDDIKTLFANPPVKKKIANVKAIDAQTSPKTPRKQVGRFRSEPSLTGSQTVNDVGTPSGDERTYSQRRKTNNFHNSLFGIVSAAGATEGDDYGPCNVRVTVSCPAKPDITRKLILLPGSIGELLRVGSSKFQTCPTRVLTKQGSEVDDIQVIRDGDELLLVDNHYDSSQSLGAKEKTVK</sequence>
<accession>A0A0K9PTG0</accession>
<gene>
    <name evidence="18" type="ORF">ZOSMA_17G00870</name>
</gene>
<evidence type="ECO:0000256" key="13">
    <source>
        <dbReference type="PROSITE-ProRule" id="PRU00023"/>
    </source>
</evidence>
<comment type="caution">
    <text evidence="14">Lacks conserved residue(s) required for the propagation of feature annotation.</text>
</comment>
<dbReference type="OrthoDB" id="426293at2759"/>
<evidence type="ECO:0000256" key="3">
    <source>
        <dbReference type="ARBA" id="ARBA00022448"/>
    </source>
</evidence>
<evidence type="ECO:0000313" key="19">
    <source>
        <dbReference type="Proteomes" id="UP000036987"/>
    </source>
</evidence>
<dbReference type="InterPro" id="IPR005821">
    <property type="entry name" value="Ion_trans_dom"/>
</dbReference>
<dbReference type="InterPro" id="IPR014710">
    <property type="entry name" value="RmlC-like_jellyroll"/>
</dbReference>
<dbReference type="Pfam" id="PF00520">
    <property type="entry name" value="Ion_trans"/>
    <property type="match status" value="1"/>
</dbReference>
<evidence type="ECO:0000256" key="9">
    <source>
        <dbReference type="ARBA" id="ARBA00022989"/>
    </source>
</evidence>
<evidence type="ECO:0000256" key="10">
    <source>
        <dbReference type="ARBA" id="ARBA00023065"/>
    </source>
</evidence>
<dbReference type="PROSITE" id="PS50042">
    <property type="entry name" value="CNMP_BINDING_3"/>
    <property type="match status" value="1"/>
</dbReference>
<keyword evidence="5 14" id="KW-0812">Transmembrane</keyword>
<evidence type="ECO:0000259" key="16">
    <source>
        <dbReference type="PROSITE" id="PS50042"/>
    </source>
</evidence>
<dbReference type="InterPro" id="IPR036770">
    <property type="entry name" value="Ankyrin_rpt-contain_sf"/>
</dbReference>
<dbReference type="InterPro" id="IPR000595">
    <property type="entry name" value="cNMP-bd_dom"/>
</dbReference>
<dbReference type="InterPro" id="IPR002110">
    <property type="entry name" value="Ankyrin_rpt"/>
</dbReference>
<feature type="transmembrane region" description="Helical" evidence="14">
    <location>
        <begin position="118"/>
        <end position="136"/>
    </location>
</feature>
<feature type="transmembrane region" description="Helical" evidence="14">
    <location>
        <begin position="295"/>
        <end position="313"/>
    </location>
</feature>
<dbReference type="PANTHER" id="PTHR45743:SF2">
    <property type="entry name" value="POTASSIUM CHANNEL AKT1"/>
    <property type="match status" value="1"/>
</dbReference>
<comment type="similarity">
    <text evidence="2 14">Belongs to the potassium channel family. Plant (TC 1.A.1.4) subfamily.</text>
</comment>
<feature type="repeat" description="ANK" evidence="13">
    <location>
        <begin position="676"/>
        <end position="708"/>
    </location>
</feature>
<feature type="region of interest" description="Disordered" evidence="15">
    <location>
        <begin position="743"/>
        <end position="790"/>
    </location>
</feature>
<evidence type="ECO:0000313" key="18">
    <source>
        <dbReference type="EMBL" id="KMZ71532.1"/>
    </source>
</evidence>
<evidence type="ECO:0000256" key="11">
    <source>
        <dbReference type="ARBA" id="ARBA00023136"/>
    </source>
</evidence>